<dbReference type="InterPro" id="IPR006590">
    <property type="entry name" value="RNA_pol_Rpb4/RPC9_core"/>
</dbReference>
<organism evidence="8 9">
    <name type="scientific">Tetradesmus obliquus</name>
    <name type="common">Green alga</name>
    <name type="synonym">Acutodesmus obliquus</name>
    <dbReference type="NCBI Taxonomy" id="3088"/>
    <lineage>
        <taxon>Eukaryota</taxon>
        <taxon>Viridiplantae</taxon>
        <taxon>Chlorophyta</taxon>
        <taxon>core chlorophytes</taxon>
        <taxon>Chlorophyceae</taxon>
        <taxon>CS clade</taxon>
        <taxon>Sphaeropleales</taxon>
        <taxon>Scenedesmaceae</taxon>
        <taxon>Tetradesmus</taxon>
    </lineage>
</organism>
<comment type="similarity">
    <text evidence="2">Belongs to the eukaryotic RPC9 RNA polymerase subunit family.</text>
</comment>
<gene>
    <name evidence="8" type="ORF">OEZ85_011575</name>
</gene>
<dbReference type="InterPro" id="IPR010997">
    <property type="entry name" value="HRDC-like_sf"/>
</dbReference>
<reference evidence="8 9" key="1">
    <citation type="submission" date="2023-05" db="EMBL/GenBank/DDBJ databases">
        <title>A 100% complete, gapless, phased diploid assembly of the Scenedesmus obliquus UTEX 3031 genome.</title>
        <authorList>
            <person name="Biondi T.C."/>
            <person name="Hanschen E.R."/>
            <person name="Kwon T."/>
            <person name="Eng W."/>
            <person name="Kruse C.P.S."/>
            <person name="Koehler S.I."/>
            <person name="Kunde Y."/>
            <person name="Gleasner C.D."/>
            <person name="You Mak K.T."/>
            <person name="Polle J."/>
            <person name="Hovde B.T."/>
            <person name="Starkenburg S.R."/>
        </authorList>
    </citation>
    <scope>NUCLEOTIDE SEQUENCE [LARGE SCALE GENOMIC DNA]</scope>
    <source>
        <strain evidence="8 9">DOE0152z</strain>
    </source>
</reference>
<evidence type="ECO:0000313" key="8">
    <source>
        <dbReference type="EMBL" id="WIA11459.1"/>
    </source>
</evidence>
<evidence type="ECO:0000259" key="7">
    <source>
        <dbReference type="SMART" id="SM00657"/>
    </source>
</evidence>
<evidence type="ECO:0000256" key="3">
    <source>
        <dbReference type="ARBA" id="ARBA00016672"/>
    </source>
</evidence>
<evidence type="ECO:0000256" key="6">
    <source>
        <dbReference type="ARBA" id="ARBA00023242"/>
    </source>
</evidence>
<evidence type="ECO:0000256" key="4">
    <source>
        <dbReference type="ARBA" id="ARBA00022478"/>
    </source>
</evidence>
<evidence type="ECO:0000313" key="9">
    <source>
        <dbReference type="Proteomes" id="UP001244341"/>
    </source>
</evidence>
<sequence length="137" mass="14576">MKIIELNAGLLSNHEVAQVLQERGADPSAGLNTRAKASEKTVYEYLVSQAGGIKARQELQALIDELKPFGLTRAELVQVLNLAPASAVEVHLIVEDCEERLDEARVEALIAVVGRYLARPAADAAAAAAADGDAMQE</sequence>
<keyword evidence="9" id="KW-1185">Reference proteome</keyword>
<evidence type="ECO:0000256" key="5">
    <source>
        <dbReference type="ARBA" id="ARBA00023163"/>
    </source>
</evidence>
<keyword evidence="6" id="KW-0539">Nucleus</keyword>
<name>A0ABY8TQS2_TETOB</name>
<dbReference type="SUPFAM" id="SSF47819">
    <property type="entry name" value="HRDC-like"/>
    <property type="match status" value="1"/>
</dbReference>
<accession>A0ABY8TQS2</accession>
<keyword evidence="4" id="KW-0240">DNA-directed RNA polymerase</keyword>
<evidence type="ECO:0000256" key="1">
    <source>
        <dbReference type="ARBA" id="ARBA00004123"/>
    </source>
</evidence>
<comment type="subcellular location">
    <subcellularLocation>
        <location evidence="1">Nucleus</location>
    </subcellularLocation>
</comment>
<dbReference type="SMART" id="SM00657">
    <property type="entry name" value="RPOL4c"/>
    <property type="match status" value="1"/>
</dbReference>
<dbReference type="InterPro" id="IPR005574">
    <property type="entry name" value="Rpb4/RPC9"/>
</dbReference>
<protein>
    <recommendedName>
        <fullName evidence="3">DNA-directed RNA polymerase III subunit RPC9</fullName>
    </recommendedName>
</protein>
<evidence type="ECO:0000256" key="2">
    <source>
        <dbReference type="ARBA" id="ARBA00006898"/>
    </source>
</evidence>
<dbReference type="Gene3D" id="1.20.1250.40">
    <property type="match status" value="1"/>
</dbReference>
<dbReference type="PANTHER" id="PTHR15561:SF0">
    <property type="entry name" value="DNA-DIRECTED RNA POLYMERASE III SUBUNIT RPC9"/>
    <property type="match status" value="1"/>
</dbReference>
<dbReference type="InterPro" id="IPR038324">
    <property type="entry name" value="Rpb4/RPC9_sf"/>
</dbReference>
<feature type="domain" description="RNA polymerase Rpb4/RPC9 core" evidence="7">
    <location>
        <begin position="3"/>
        <end position="120"/>
    </location>
</feature>
<proteinExistence type="inferred from homology"/>
<dbReference type="PANTHER" id="PTHR15561">
    <property type="entry name" value="CALCITONIN GENE-RELATED PEPTIDE-RECEPTOR COMPONENT PROTEIN"/>
    <property type="match status" value="1"/>
</dbReference>
<dbReference type="Proteomes" id="UP001244341">
    <property type="component" value="Chromosome 3b"/>
</dbReference>
<dbReference type="Pfam" id="PF03874">
    <property type="entry name" value="RNA_pol_Rpb4"/>
    <property type="match status" value="1"/>
</dbReference>
<keyword evidence="5" id="KW-0804">Transcription</keyword>
<dbReference type="EMBL" id="CP126210">
    <property type="protein sequence ID" value="WIA11459.1"/>
    <property type="molecule type" value="Genomic_DNA"/>
</dbReference>
<dbReference type="InterPro" id="IPR038846">
    <property type="entry name" value="RPC9"/>
</dbReference>